<dbReference type="InterPro" id="IPR012338">
    <property type="entry name" value="Beta-lactam/transpept-like"/>
</dbReference>
<dbReference type="Gene3D" id="3.40.710.10">
    <property type="entry name" value="DD-peptidase/beta-lactamase superfamily"/>
    <property type="match status" value="1"/>
</dbReference>
<dbReference type="GO" id="GO:0016787">
    <property type="term" value="F:hydrolase activity"/>
    <property type="evidence" value="ECO:0007669"/>
    <property type="project" value="UniProtKB-KW"/>
</dbReference>
<dbReference type="SUPFAM" id="SSF56601">
    <property type="entry name" value="beta-lactamase/transpeptidase-like"/>
    <property type="match status" value="1"/>
</dbReference>
<dbReference type="InterPro" id="IPR001466">
    <property type="entry name" value="Beta-lactam-related"/>
</dbReference>
<comment type="caution">
    <text evidence="2">The sequence shown here is derived from an EMBL/GenBank/DDBJ whole genome shotgun (WGS) entry which is preliminary data.</text>
</comment>
<dbReference type="Proteomes" id="UP001250181">
    <property type="component" value="Unassembled WGS sequence"/>
</dbReference>
<sequence>MTAGAAAVGGSALPGWEGVRDAFAQGQANDPGAAQLAVHHHGRLVVDLWSAGPAATEGRPFGPDAVGVLMSASKGMAAVCAHLLSERGALDLDAPVARYWPEFAAAGKAGTTVADLLAHRAGLPAFADGAAGVGVSDLLDWDARTRALAAMPPLWEPGSAYLYHALTYGHLVGEVVRRVTGTSIGRFFSREVAGRLGLDLWMGLPQREEHRFAPQFAVREPPTAERVAAAVAGLGLAEDDRLAIALRASAAELGAAIEAFGTRRGRAGEFPAAGGIGNARSLSRLYAALIGPVDGVRLLSGPTMDRARAPHTDHLPQPAPLDRLDGPDRSRFGLGFELPRPGEPLLGEGSFGHAGAGGRLGMAHPESGLAVGYVCTAMSWEPSSGPDPRWVRWTAAVREAAGLPARG</sequence>
<organism evidence="2 3">
    <name type="scientific">Streptomyces tamarix</name>
    <dbReference type="NCBI Taxonomy" id="3078565"/>
    <lineage>
        <taxon>Bacteria</taxon>
        <taxon>Bacillati</taxon>
        <taxon>Actinomycetota</taxon>
        <taxon>Actinomycetes</taxon>
        <taxon>Kitasatosporales</taxon>
        <taxon>Streptomycetaceae</taxon>
        <taxon>Streptomyces</taxon>
    </lineage>
</organism>
<name>A0ABU3QKA1_9ACTN</name>
<accession>A0ABU3QKA1</accession>
<dbReference type="PANTHER" id="PTHR43319:SF3">
    <property type="entry name" value="BETA-LACTAMASE-RELATED DOMAIN-CONTAINING PROTEIN"/>
    <property type="match status" value="1"/>
</dbReference>
<dbReference type="EC" id="3.1.1.103" evidence="2"/>
<evidence type="ECO:0000313" key="2">
    <source>
        <dbReference type="EMBL" id="MDT9682849.1"/>
    </source>
</evidence>
<keyword evidence="2" id="KW-0378">Hydrolase</keyword>
<dbReference type="RefSeq" id="WP_315877929.1">
    <property type="nucleotide sequence ID" value="NZ_JAWCTQ010000012.1"/>
</dbReference>
<evidence type="ECO:0000259" key="1">
    <source>
        <dbReference type="Pfam" id="PF00144"/>
    </source>
</evidence>
<feature type="domain" description="Beta-lactamase-related" evidence="1">
    <location>
        <begin position="22"/>
        <end position="390"/>
    </location>
</feature>
<dbReference type="EMBL" id="JAWCTQ010000012">
    <property type="protein sequence ID" value="MDT9682849.1"/>
    <property type="molecule type" value="Genomic_DNA"/>
</dbReference>
<evidence type="ECO:0000313" key="3">
    <source>
        <dbReference type="Proteomes" id="UP001250181"/>
    </source>
</evidence>
<gene>
    <name evidence="2" type="ORF">RND61_12315</name>
</gene>
<dbReference type="InterPro" id="IPR052907">
    <property type="entry name" value="Beta-lactamase/esterase"/>
</dbReference>
<proteinExistence type="predicted"/>
<dbReference type="PANTHER" id="PTHR43319">
    <property type="entry name" value="BETA-LACTAMASE-RELATED"/>
    <property type="match status" value="1"/>
</dbReference>
<reference evidence="2 3" key="1">
    <citation type="submission" date="2023-09" db="EMBL/GenBank/DDBJ databases">
        <title>Streptomyces sp. nov.: A antagonism against Alternaria gaisen Producing Streptochlin, Isolated from Tamarix root soil.</title>
        <authorList>
            <person name="Chen Y."/>
        </authorList>
    </citation>
    <scope>NUCLEOTIDE SEQUENCE [LARGE SCALE GENOMIC DNA]</scope>
    <source>
        <strain evidence="2 3">TRM76323</strain>
    </source>
</reference>
<keyword evidence="3" id="KW-1185">Reference proteome</keyword>
<protein>
    <submittedName>
        <fullName evidence="2">Serine hydrolase domain-containing protein</fullName>
        <ecNumber evidence="2">3.1.1.103</ecNumber>
    </submittedName>
</protein>
<dbReference type="Pfam" id="PF00144">
    <property type="entry name" value="Beta-lactamase"/>
    <property type="match status" value="1"/>
</dbReference>